<accession>A0A382PNB2</accession>
<evidence type="ECO:0000313" key="1">
    <source>
        <dbReference type="EMBL" id="SVC74270.1"/>
    </source>
</evidence>
<gene>
    <name evidence="1" type="ORF">METZ01_LOCUS327124</name>
</gene>
<proteinExistence type="predicted"/>
<dbReference type="EMBL" id="UINC01108283">
    <property type="protein sequence ID" value="SVC74270.1"/>
    <property type="molecule type" value="Genomic_DNA"/>
</dbReference>
<dbReference type="AlphaFoldDB" id="A0A382PNB2"/>
<protein>
    <submittedName>
        <fullName evidence="1">Uncharacterized protein</fullName>
    </submittedName>
</protein>
<reference evidence="1" key="1">
    <citation type="submission" date="2018-05" db="EMBL/GenBank/DDBJ databases">
        <authorList>
            <person name="Lanie J.A."/>
            <person name="Ng W.-L."/>
            <person name="Kazmierczak K.M."/>
            <person name="Andrzejewski T.M."/>
            <person name="Davidsen T.M."/>
            <person name="Wayne K.J."/>
            <person name="Tettelin H."/>
            <person name="Glass J.I."/>
            <person name="Rusch D."/>
            <person name="Podicherti R."/>
            <person name="Tsui H.-C.T."/>
            <person name="Winkler M.E."/>
        </authorList>
    </citation>
    <scope>NUCLEOTIDE SEQUENCE</scope>
</reference>
<organism evidence="1">
    <name type="scientific">marine metagenome</name>
    <dbReference type="NCBI Taxonomy" id="408172"/>
    <lineage>
        <taxon>unclassified sequences</taxon>
        <taxon>metagenomes</taxon>
        <taxon>ecological metagenomes</taxon>
    </lineage>
</organism>
<sequence>MASLYKNKGVWYLAITHNGNRKCQSLKTKDIKVAKQLKSYVKSAIIAELSRLTIRNKNLEFSELVERFLKEDHAK</sequence>
<name>A0A382PNB2_9ZZZZ</name>